<keyword evidence="2" id="KW-1185">Reference proteome</keyword>
<name>A0A5D2AZE0_GOSDA</name>
<reference evidence="1 2" key="1">
    <citation type="submission" date="2019-06" db="EMBL/GenBank/DDBJ databases">
        <title>WGS assembly of Gossypium darwinii.</title>
        <authorList>
            <person name="Chen Z.J."/>
            <person name="Sreedasyam A."/>
            <person name="Ando A."/>
            <person name="Song Q."/>
            <person name="De L."/>
            <person name="Hulse-Kemp A."/>
            <person name="Ding M."/>
            <person name="Ye W."/>
            <person name="Kirkbride R."/>
            <person name="Jenkins J."/>
            <person name="Plott C."/>
            <person name="Lovell J."/>
            <person name="Lin Y.-M."/>
            <person name="Vaughn R."/>
            <person name="Liu B."/>
            <person name="Li W."/>
            <person name="Simpson S."/>
            <person name="Scheffler B."/>
            <person name="Saski C."/>
            <person name="Grover C."/>
            <person name="Hu G."/>
            <person name="Conover J."/>
            <person name="Carlson J."/>
            <person name="Shu S."/>
            <person name="Boston L."/>
            <person name="Williams M."/>
            <person name="Peterson D."/>
            <person name="Mcgee K."/>
            <person name="Jones D."/>
            <person name="Wendel J."/>
            <person name="Stelly D."/>
            <person name="Grimwood J."/>
            <person name="Schmutz J."/>
        </authorList>
    </citation>
    <scope>NUCLEOTIDE SEQUENCE [LARGE SCALE GENOMIC DNA]</scope>
    <source>
        <strain evidence="1">1808015.09</strain>
    </source>
</reference>
<evidence type="ECO:0000313" key="1">
    <source>
        <dbReference type="EMBL" id="TYG50377.1"/>
    </source>
</evidence>
<organism evidence="1 2">
    <name type="scientific">Gossypium darwinii</name>
    <name type="common">Darwin's cotton</name>
    <name type="synonym">Gossypium barbadense var. darwinii</name>
    <dbReference type="NCBI Taxonomy" id="34276"/>
    <lineage>
        <taxon>Eukaryota</taxon>
        <taxon>Viridiplantae</taxon>
        <taxon>Streptophyta</taxon>
        <taxon>Embryophyta</taxon>
        <taxon>Tracheophyta</taxon>
        <taxon>Spermatophyta</taxon>
        <taxon>Magnoliopsida</taxon>
        <taxon>eudicotyledons</taxon>
        <taxon>Gunneridae</taxon>
        <taxon>Pentapetalae</taxon>
        <taxon>rosids</taxon>
        <taxon>malvids</taxon>
        <taxon>Malvales</taxon>
        <taxon>Malvaceae</taxon>
        <taxon>Malvoideae</taxon>
        <taxon>Gossypium</taxon>
    </lineage>
</organism>
<gene>
    <name evidence="1" type="ORF">ES288_D10G170500v1</name>
</gene>
<proteinExistence type="predicted"/>
<accession>A0A5D2AZE0</accession>
<dbReference type="AlphaFoldDB" id="A0A5D2AZE0"/>
<evidence type="ECO:0000313" key="2">
    <source>
        <dbReference type="Proteomes" id="UP000323506"/>
    </source>
</evidence>
<protein>
    <submittedName>
        <fullName evidence="1">Uncharacterized protein</fullName>
    </submittedName>
</protein>
<dbReference type="EMBL" id="CM017710">
    <property type="protein sequence ID" value="TYG50377.1"/>
    <property type="molecule type" value="Genomic_DNA"/>
</dbReference>
<sequence length="44" mass="4768">MAGIATTCYYLTLSSTRSTAVANKLEQAGFQNIAGMMKMILLPR</sequence>
<dbReference type="Proteomes" id="UP000323506">
    <property type="component" value="Chromosome D10"/>
</dbReference>